<dbReference type="AlphaFoldDB" id="A0A2Z4XYR3"/>
<evidence type="ECO:0000256" key="1">
    <source>
        <dbReference type="SAM" id="Phobius"/>
    </source>
</evidence>
<feature type="transmembrane region" description="Helical" evidence="1">
    <location>
        <begin position="69"/>
        <end position="89"/>
    </location>
</feature>
<dbReference type="InterPro" id="IPR036259">
    <property type="entry name" value="MFS_trans_sf"/>
</dbReference>
<organism evidence="2 3">
    <name type="scientific">Francisella adeliensis</name>
    <dbReference type="NCBI Taxonomy" id="2007306"/>
    <lineage>
        <taxon>Bacteria</taxon>
        <taxon>Pseudomonadati</taxon>
        <taxon>Pseudomonadota</taxon>
        <taxon>Gammaproteobacteria</taxon>
        <taxon>Thiotrichales</taxon>
        <taxon>Francisellaceae</taxon>
        <taxon>Francisella</taxon>
    </lineage>
</organism>
<evidence type="ECO:0000313" key="2">
    <source>
        <dbReference type="EMBL" id="AXA33768.1"/>
    </source>
</evidence>
<dbReference type="KEGG" id="fad:CDH04_04775"/>
<proteinExistence type="predicted"/>
<reference evidence="2 3" key="1">
    <citation type="submission" date="2017-06" db="EMBL/GenBank/DDBJ databases">
        <title>Complete genome of Francisella adeliensis.</title>
        <authorList>
            <person name="Vallesi A."/>
            <person name="Sjodin A."/>
        </authorList>
    </citation>
    <scope>NUCLEOTIDE SEQUENCE [LARGE SCALE GENOMIC DNA]</scope>
    <source>
        <strain evidence="2 3">FDC440</strain>
    </source>
</reference>
<sequence length="147" mass="16552">MIAFWFGLLVLLVMIVTLYVRYPANYSYQIDLTCQILFGIGCGGGMLAFQEIQVEFKKPHLRSLANSMVLTVSYLFAGIILQPIIGMIIGTTSFKLPRNTVITSHNLLDQPVVQHAWHHYNIGLLLLVVILGFSFISSLFFTKKITN</sequence>
<feature type="transmembrane region" description="Helical" evidence="1">
    <location>
        <begin position="5"/>
        <end position="22"/>
    </location>
</feature>
<name>A0A2Z4XYR3_9GAMM</name>
<feature type="transmembrane region" description="Helical" evidence="1">
    <location>
        <begin position="120"/>
        <end position="141"/>
    </location>
</feature>
<protein>
    <submittedName>
        <fullName evidence="2">Uncharacterized protein</fullName>
    </submittedName>
</protein>
<evidence type="ECO:0000313" key="3">
    <source>
        <dbReference type="Proteomes" id="UP000251120"/>
    </source>
</evidence>
<dbReference type="EMBL" id="CP021781">
    <property type="protein sequence ID" value="AXA33768.1"/>
    <property type="molecule type" value="Genomic_DNA"/>
</dbReference>
<dbReference type="SUPFAM" id="SSF103473">
    <property type="entry name" value="MFS general substrate transporter"/>
    <property type="match status" value="1"/>
</dbReference>
<keyword evidence="1" id="KW-1133">Transmembrane helix</keyword>
<dbReference type="Proteomes" id="UP000251120">
    <property type="component" value="Chromosome"/>
</dbReference>
<feature type="transmembrane region" description="Helical" evidence="1">
    <location>
        <begin position="28"/>
        <end position="49"/>
    </location>
</feature>
<keyword evidence="1" id="KW-0812">Transmembrane</keyword>
<keyword evidence="1" id="KW-0472">Membrane</keyword>
<gene>
    <name evidence="2" type="ORF">CDH04_04775</name>
</gene>
<accession>A0A2Z4XYR3</accession>